<evidence type="ECO:0000259" key="4">
    <source>
        <dbReference type="PROSITE" id="PS50995"/>
    </source>
</evidence>
<dbReference type="PANTHER" id="PTHR33164:SF43">
    <property type="entry name" value="HTH-TYPE TRANSCRIPTIONAL REPRESSOR YETL"/>
    <property type="match status" value="1"/>
</dbReference>
<dbReference type="InterPro" id="IPR023187">
    <property type="entry name" value="Tscrpt_reg_MarR-type_CS"/>
</dbReference>
<keyword evidence="2" id="KW-0238">DNA-binding</keyword>
<evidence type="ECO:0000256" key="3">
    <source>
        <dbReference type="ARBA" id="ARBA00023163"/>
    </source>
</evidence>
<evidence type="ECO:0000256" key="2">
    <source>
        <dbReference type="ARBA" id="ARBA00023125"/>
    </source>
</evidence>
<evidence type="ECO:0000256" key="1">
    <source>
        <dbReference type="ARBA" id="ARBA00023015"/>
    </source>
</evidence>
<dbReference type="Proteomes" id="UP001209654">
    <property type="component" value="Unassembled WGS sequence"/>
</dbReference>
<accession>A0ABQ5MR40</accession>
<evidence type="ECO:0000313" key="5">
    <source>
        <dbReference type="EMBL" id="GLB66453.1"/>
    </source>
</evidence>
<dbReference type="InterPro" id="IPR039422">
    <property type="entry name" value="MarR/SlyA-like"/>
</dbReference>
<feature type="domain" description="HTH marR-type" evidence="4">
    <location>
        <begin position="8"/>
        <end position="139"/>
    </location>
</feature>
<dbReference type="PROSITE" id="PS01117">
    <property type="entry name" value="HTH_MARR_1"/>
    <property type="match status" value="1"/>
</dbReference>
<dbReference type="SUPFAM" id="SSF46785">
    <property type="entry name" value="Winged helix' DNA-binding domain"/>
    <property type="match status" value="1"/>
</dbReference>
<sequence>MTRMSGLDRSCAEMLLTAARLMENRYNERLRELGLTHASMRILAALDQLGRKTQAGLAKNLRLQPQTLGSTLTRMEGQGLVLRESDAADGRTILVSMSPRGKEAFARAAGLEAELEAEAGIGVEGLRESLTELVDTLGAQRWDTEGLPEHSATA</sequence>
<gene>
    <name evidence="5" type="ORF">AHIS1636_08920</name>
</gene>
<dbReference type="SMART" id="SM00347">
    <property type="entry name" value="HTH_MARR"/>
    <property type="match status" value="1"/>
</dbReference>
<protein>
    <recommendedName>
        <fullName evidence="4">HTH marR-type domain-containing protein</fullName>
    </recommendedName>
</protein>
<proteinExistence type="predicted"/>
<dbReference type="InterPro" id="IPR036388">
    <property type="entry name" value="WH-like_DNA-bd_sf"/>
</dbReference>
<dbReference type="EMBL" id="BRVS01000004">
    <property type="protein sequence ID" value="GLB66453.1"/>
    <property type="molecule type" value="Genomic_DNA"/>
</dbReference>
<keyword evidence="1" id="KW-0805">Transcription regulation</keyword>
<keyword evidence="6" id="KW-1185">Reference proteome</keyword>
<keyword evidence="3" id="KW-0804">Transcription</keyword>
<dbReference type="PROSITE" id="PS50995">
    <property type="entry name" value="HTH_MARR_2"/>
    <property type="match status" value="1"/>
</dbReference>
<dbReference type="InterPro" id="IPR000835">
    <property type="entry name" value="HTH_MarR-typ"/>
</dbReference>
<dbReference type="Gene3D" id="1.10.10.10">
    <property type="entry name" value="Winged helix-like DNA-binding domain superfamily/Winged helix DNA-binding domain"/>
    <property type="match status" value="1"/>
</dbReference>
<name>A0ABQ5MR40_9MICC</name>
<reference evidence="5 6" key="1">
    <citation type="journal article" date="2023" name="Int. J. Syst. Evol. Microbiol.">
        <title>Arthrobacter mangrovi sp. nov., an actinobacterium isolated from the rhizosphere of a mangrove.</title>
        <authorList>
            <person name="Hamada M."/>
            <person name="Saitou S."/>
            <person name="Enomoto N."/>
            <person name="Nanri K."/>
            <person name="Hidaka K."/>
            <person name="Miura T."/>
            <person name="Tamura T."/>
        </authorList>
    </citation>
    <scope>NUCLEOTIDE SEQUENCE [LARGE SCALE GENOMIC DNA]</scope>
    <source>
        <strain evidence="5 6">NBRC 112813</strain>
    </source>
</reference>
<dbReference type="InterPro" id="IPR036390">
    <property type="entry name" value="WH_DNA-bd_sf"/>
</dbReference>
<dbReference type="Pfam" id="PF01047">
    <property type="entry name" value="MarR"/>
    <property type="match status" value="1"/>
</dbReference>
<comment type="caution">
    <text evidence="5">The sequence shown here is derived from an EMBL/GenBank/DDBJ whole genome shotgun (WGS) entry which is preliminary data.</text>
</comment>
<dbReference type="PANTHER" id="PTHR33164">
    <property type="entry name" value="TRANSCRIPTIONAL REGULATOR, MARR FAMILY"/>
    <property type="match status" value="1"/>
</dbReference>
<organism evidence="5 6">
    <name type="scientific">Arthrobacter mangrovi</name>
    <dbReference type="NCBI Taxonomy" id="2966350"/>
    <lineage>
        <taxon>Bacteria</taxon>
        <taxon>Bacillati</taxon>
        <taxon>Actinomycetota</taxon>
        <taxon>Actinomycetes</taxon>
        <taxon>Micrococcales</taxon>
        <taxon>Micrococcaceae</taxon>
        <taxon>Arthrobacter</taxon>
    </lineage>
</organism>
<evidence type="ECO:0000313" key="6">
    <source>
        <dbReference type="Proteomes" id="UP001209654"/>
    </source>
</evidence>